<reference evidence="2 3" key="1">
    <citation type="submission" date="2022-12" db="EMBL/GenBank/DDBJ databases">
        <title>Chromosome-level genome of Tegillarca granosa.</title>
        <authorList>
            <person name="Kim J."/>
        </authorList>
    </citation>
    <scope>NUCLEOTIDE SEQUENCE [LARGE SCALE GENOMIC DNA]</scope>
    <source>
        <strain evidence="2">Teg-2019</strain>
        <tissue evidence="2">Adductor muscle</tissue>
    </source>
</reference>
<dbReference type="SUPFAM" id="SSF63825">
    <property type="entry name" value="YWTD domain"/>
    <property type="match status" value="1"/>
</dbReference>
<evidence type="ECO:0000256" key="1">
    <source>
        <dbReference type="PROSITE-ProRule" id="PRU00461"/>
    </source>
</evidence>
<sequence length="99" mass="11535">MNYYRSATTWLFWTDWENQKIERCGMDGTGRQSIINEDYDLKKLYWTDAKMHRIGSANYDGSDVRIVLQDPQKIPHPYGLTIFEVVKTSCIGQIGETKP</sequence>
<organism evidence="2 3">
    <name type="scientific">Tegillarca granosa</name>
    <name type="common">Malaysian cockle</name>
    <name type="synonym">Anadara granosa</name>
    <dbReference type="NCBI Taxonomy" id="220873"/>
    <lineage>
        <taxon>Eukaryota</taxon>
        <taxon>Metazoa</taxon>
        <taxon>Spiralia</taxon>
        <taxon>Lophotrochozoa</taxon>
        <taxon>Mollusca</taxon>
        <taxon>Bivalvia</taxon>
        <taxon>Autobranchia</taxon>
        <taxon>Pteriomorphia</taxon>
        <taxon>Arcoida</taxon>
        <taxon>Arcoidea</taxon>
        <taxon>Arcidae</taxon>
        <taxon>Tegillarca</taxon>
    </lineage>
</organism>
<dbReference type="Gene3D" id="2.120.10.30">
    <property type="entry name" value="TolB, C-terminal domain"/>
    <property type="match status" value="1"/>
</dbReference>
<keyword evidence="3" id="KW-1185">Reference proteome</keyword>
<dbReference type="InterPro" id="IPR050778">
    <property type="entry name" value="Cueball_EGF_LRP_Nidogen"/>
</dbReference>
<evidence type="ECO:0000313" key="2">
    <source>
        <dbReference type="EMBL" id="KAJ8305696.1"/>
    </source>
</evidence>
<evidence type="ECO:0000313" key="3">
    <source>
        <dbReference type="Proteomes" id="UP001217089"/>
    </source>
</evidence>
<dbReference type="Pfam" id="PF00058">
    <property type="entry name" value="Ldl_recept_b"/>
    <property type="match status" value="2"/>
</dbReference>
<comment type="caution">
    <text evidence="2">The sequence shown here is derived from an EMBL/GenBank/DDBJ whole genome shotgun (WGS) entry which is preliminary data.</text>
</comment>
<name>A0ABQ9EP51_TEGGR</name>
<proteinExistence type="predicted"/>
<gene>
    <name evidence="2" type="ORF">KUTeg_016241</name>
</gene>
<accession>A0ABQ9EP51</accession>
<dbReference type="InterPro" id="IPR000033">
    <property type="entry name" value="LDLR_classB_rpt"/>
</dbReference>
<protein>
    <submittedName>
        <fullName evidence="2">Uncharacterized protein</fullName>
    </submittedName>
</protein>
<dbReference type="EMBL" id="JARBDR010000813">
    <property type="protein sequence ID" value="KAJ8305696.1"/>
    <property type="molecule type" value="Genomic_DNA"/>
</dbReference>
<dbReference type="PANTHER" id="PTHR46513">
    <property type="entry name" value="VITELLOGENIN RECEPTOR-LIKE PROTEIN-RELATED-RELATED"/>
    <property type="match status" value="1"/>
</dbReference>
<dbReference type="PROSITE" id="PS51120">
    <property type="entry name" value="LDLRB"/>
    <property type="match status" value="1"/>
</dbReference>
<dbReference type="InterPro" id="IPR011042">
    <property type="entry name" value="6-blade_b-propeller_TolB-like"/>
</dbReference>
<dbReference type="Proteomes" id="UP001217089">
    <property type="component" value="Unassembled WGS sequence"/>
</dbReference>
<feature type="repeat" description="LDL-receptor class B" evidence="1">
    <location>
        <begin position="42"/>
        <end position="86"/>
    </location>
</feature>